<evidence type="ECO:0000256" key="1">
    <source>
        <dbReference type="SAM" id="MobiDB-lite"/>
    </source>
</evidence>
<feature type="compositionally biased region" description="Basic and acidic residues" evidence="1">
    <location>
        <begin position="649"/>
        <end position="677"/>
    </location>
</feature>
<feature type="region of interest" description="Disordered" evidence="1">
    <location>
        <begin position="640"/>
        <end position="684"/>
    </location>
</feature>
<dbReference type="Proteomes" id="UP000221165">
    <property type="component" value="Unassembled WGS sequence"/>
</dbReference>
<evidence type="ECO:0000313" key="2">
    <source>
        <dbReference type="EMBL" id="PHJ17247.1"/>
    </source>
</evidence>
<feature type="compositionally biased region" description="Basic and acidic residues" evidence="1">
    <location>
        <begin position="565"/>
        <end position="595"/>
    </location>
</feature>
<name>A0A2C6KI66_9APIC</name>
<feature type="region of interest" description="Disordered" evidence="1">
    <location>
        <begin position="554"/>
        <end position="595"/>
    </location>
</feature>
<dbReference type="OrthoDB" id="434319at2759"/>
<sequence length="719" mass="79960">MAWALKNLSSSLSSSSSSSSSARKRRSGYLSPSTLDKFIPLQSSVRKEKRVNASSFLRARREATGCERDRCKKNERVLCQQSSGVCTPQLGRRRLSSCRGGRRVGLFMTFPSIIESTSHTTKSSTLSSFSSVAFSSSSSLRASFSSLSSSCRPRSHLSVLSSSQCCSFFSPSSSLSLFLLTSLQSSLPKSCLPHSVSLSSSSSFLFSSSHTPSPPSSASPHAHQRRAYTPPSKRTWSKQHSRIFTRRPLTDSFAVHRLHPALEWWRERALQPSSFFMGYPDLQSLPLRGGSAYINEMNASTLAVVLASIVYSPSPNPMDLNNHGGLQKTPSPFHSAVSSSSSAFTPIHLPQHTEQLRKDLARRAVAVCTPQKASEIELAYIFRGCLEAGVDERSVICTLIGRIEARLNRFAFYECLVLMQSFPYLNKGGGGGGDERRGVCTPHAKFMKKVLEHATLLLQYKSDDIPVEDLCLFIHLLVKTSRDCPILPLSPSLLQFIALSLIQGKPTHELSLCNPRLLSLAMAAFSNVRDLINLPLYTPQGGSSSSFFSRLRQLQNEEDQEKEEQENRQDRRKLDRQRDEEDLQRETERRRRRGEMESRIRLFCTSPILRAYAGPDVYQPSSLLTLSFLAPIVHALQSDTHGLPKRRREKEEERNGHSAGEGKDSEDMFTPLHDRSQIKKPRQLTEASAIAAEAACAEVSDHVKSREGKTIQGIARCLE</sequence>
<protein>
    <submittedName>
        <fullName evidence="2">Uncharacterized protein</fullName>
    </submittedName>
</protein>
<organism evidence="2 3">
    <name type="scientific">Cystoisospora suis</name>
    <dbReference type="NCBI Taxonomy" id="483139"/>
    <lineage>
        <taxon>Eukaryota</taxon>
        <taxon>Sar</taxon>
        <taxon>Alveolata</taxon>
        <taxon>Apicomplexa</taxon>
        <taxon>Conoidasida</taxon>
        <taxon>Coccidia</taxon>
        <taxon>Eucoccidiorida</taxon>
        <taxon>Eimeriorina</taxon>
        <taxon>Sarcocystidae</taxon>
        <taxon>Cystoisospora</taxon>
    </lineage>
</organism>
<feature type="compositionally biased region" description="Low complexity" evidence="1">
    <location>
        <begin position="8"/>
        <end position="21"/>
    </location>
</feature>
<feature type="non-terminal residue" evidence="2">
    <location>
        <position position="719"/>
    </location>
</feature>
<dbReference type="VEuPathDB" id="ToxoDB:CSUI_008927"/>
<dbReference type="GeneID" id="94432257"/>
<proteinExistence type="predicted"/>
<gene>
    <name evidence="2" type="ORF">CSUI_008927</name>
</gene>
<comment type="caution">
    <text evidence="2">The sequence shown here is derived from an EMBL/GenBank/DDBJ whole genome shotgun (WGS) entry which is preliminary data.</text>
</comment>
<feature type="region of interest" description="Disordered" evidence="1">
    <location>
        <begin position="211"/>
        <end position="241"/>
    </location>
</feature>
<evidence type="ECO:0000313" key="3">
    <source>
        <dbReference type="Proteomes" id="UP000221165"/>
    </source>
</evidence>
<dbReference type="EMBL" id="MIGC01005146">
    <property type="protein sequence ID" value="PHJ17247.1"/>
    <property type="molecule type" value="Genomic_DNA"/>
</dbReference>
<reference evidence="2 3" key="1">
    <citation type="journal article" date="2017" name="Int. J. Parasitol.">
        <title>The genome of the protozoan parasite Cystoisospora suis and a reverse vaccinology approach to identify vaccine candidates.</title>
        <authorList>
            <person name="Palmieri N."/>
            <person name="Shrestha A."/>
            <person name="Ruttkowski B."/>
            <person name="Beck T."/>
            <person name="Vogl C."/>
            <person name="Tomley F."/>
            <person name="Blake D.P."/>
            <person name="Joachim A."/>
        </authorList>
    </citation>
    <scope>NUCLEOTIDE SEQUENCE [LARGE SCALE GENOMIC DNA]</scope>
    <source>
        <strain evidence="2 3">Wien I</strain>
    </source>
</reference>
<dbReference type="RefSeq" id="XP_067918972.1">
    <property type="nucleotide sequence ID" value="XM_068069046.1"/>
</dbReference>
<feature type="region of interest" description="Disordered" evidence="1">
    <location>
        <begin position="1"/>
        <end position="30"/>
    </location>
</feature>
<dbReference type="AlphaFoldDB" id="A0A2C6KI66"/>
<accession>A0A2C6KI66</accession>
<keyword evidence="3" id="KW-1185">Reference proteome</keyword>